<dbReference type="SMART" id="SM00089">
    <property type="entry name" value="PKD"/>
    <property type="match status" value="1"/>
</dbReference>
<dbReference type="Pfam" id="PF07833">
    <property type="entry name" value="Cu_amine_oxidN1"/>
    <property type="match status" value="1"/>
</dbReference>
<dbReference type="SMART" id="SM00028">
    <property type="entry name" value="TPR"/>
    <property type="match status" value="13"/>
</dbReference>
<gene>
    <name evidence="3" type="ORF">GJ688_13065</name>
</gene>
<dbReference type="Gene3D" id="1.25.40.10">
    <property type="entry name" value="Tetratricopeptide repeat domain"/>
    <property type="match status" value="4"/>
</dbReference>
<dbReference type="SUPFAM" id="SSF55383">
    <property type="entry name" value="Copper amine oxidase, domain N"/>
    <property type="match status" value="1"/>
</dbReference>
<proteinExistence type="predicted"/>
<accession>A0A6I3SLT2</accession>
<comment type="caution">
    <text evidence="3">The sequence shown here is derived from an EMBL/GenBank/DDBJ whole genome shotgun (WGS) entry which is preliminary data.</text>
</comment>
<dbReference type="SUPFAM" id="SSF49299">
    <property type="entry name" value="PKD domain"/>
    <property type="match status" value="1"/>
</dbReference>
<dbReference type="Proteomes" id="UP000430670">
    <property type="component" value="Unassembled WGS sequence"/>
</dbReference>
<dbReference type="PROSITE" id="PS50005">
    <property type="entry name" value="TPR"/>
    <property type="match status" value="6"/>
</dbReference>
<dbReference type="Gene3D" id="2.60.40.10">
    <property type="entry name" value="Immunoglobulins"/>
    <property type="match status" value="1"/>
</dbReference>
<feature type="repeat" description="TPR" evidence="1">
    <location>
        <begin position="338"/>
        <end position="371"/>
    </location>
</feature>
<dbReference type="PANTHER" id="PTHR12558">
    <property type="entry name" value="CELL DIVISION CYCLE 16,23,27"/>
    <property type="match status" value="1"/>
</dbReference>
<evidence type="ECO:0000313" key="3">
    <source>
        <dbReference type="EMBL" id="MTV49904.1"/>
    </source>
</evidence>
<reference evidence="3 4" key="1">
    <citation type="submission" date="2019-11" db="EMBL/GenBank/DDBJ databases">
        <title>Whole-genome sequence of a the green, strictly anaerobic photosynthetic bacterium Heliobacillus mobilis DSM 6151.</title>
        <authorList>
            <person name="Kyndt J.A."/>
            <person name="Meyer T.E."/>
        </authorList>
    </citation>
    <scope>NUCLEOTIDE SEQUENCE [LARGE SCALE GENOMIC DNA]</scope>
    <source>
        <strain evidence="3 4">DSM 6151</strain>
    </source>
</reference>
<dbReference type="InterPro" id="IPR022409">
    <property type="entry name" value="PKD/Chitinase_dom"/>
</dbReference>
<organism evidence="3 4">
    <name type="scientific">Heliobacterium mobile</name>
    <name type="common">Heliobacillus mobilis</name>
    <dbReference type="NCBI Taxonomy" id="28064"/>
    <lineage>
        <taxon>Bacteria</taxon>
        <taxon>Bacillati</taxon>
        <taxon>Bacillota</taxon>
        <taxon>Clostridia</taxon>
        <taxon>Eubacteriales</taxon>
        <taxon>Heliobacteriaceae</taxon>
        <taxon>Heliobacterium</taxon>
    </lineage>
</organism>
<dbReference type="InterPro" id="IPR013783">
    <property type="entry name" value="Ig-like_fold"/>
</dbReference>
<dbReference type="Gene3D" id="3.30.457.10">
    <property type="entry name" value="Copper amine oxidase-like, N-terminal domain"/>
    <property type="match status" value="1"/>
</dbReference>
<dbReference type="PANTHER" id="PTHR12558:SF13">
    <property type="entry name" value="CELL DIVISION CYCLE PROTEIN 27 HOMOLOG"/>
    <property type="match status" value="1"/>
</dbReference>
<feature type="repeat" description="TPR" evidence="1">
    <location>
        <begin position="85"/>
        <end position="118"/>
    </location>
</feature>
<dbReference type="InterPro" id="IPR036582">
    <property type="entry name" value="Mao_N_sf"/>
</dbReference>
<feature type="domain" description="PKD/Chitinase" evidence="2">
    <location>
        <begin position="552"/>
        <end position="654"/>
    </location>
</feature>
<dbReference type="InterPro" id="IPR011990">
    <property type="entry name" value="TPR-like_helical_dom_sf"/>
</dbReference>
<dbReference type="OrthoDB" id="2080803at2"/>
<dbReference type="InterPro" id="IPR019734">
    <property type="entry name" value="TPR_rpt"/>
</dbReference>
<dbReference type="Pfam" id="PF13181">
    <property type="entry name" value="TPR_8"/>
    <property type="match status" value="2"/>
</dbReference>
<dbReference type="InterPro" id="IPR012854">
    <property type="entry name" value="Cu_amine_oxidase-like_N"/>
</dbReference>
<feature type="repeat" description="TPR" evidence="1">
    <location>
        <begin position="186"/>
        <end position="219"/>
    </location>
</feature>
<dbReference type="Pfam" id="PF13424">
    <property type="entry name" value="TPR_12"/>
    <property type="match status" value="1"/>
</dbReference>
<dbReference type="RefSeq" id="WP_155477001.1">
    <property type="nucleotide sequence ID" value="NZ_WNKU01000016.1"/>
</dbReference>
<dbReference type="SUPFAM" id="SSF48452">
    <property type="entry name" value="TPR-like"/>
    <property type="match status" value="2"/>
</dbReference>
<dbReference type="AlphaFoldDB" id="A0A6I3SLT2"/>
<evidence type="ECO:0000256" key="1">
    <source>
        <dbReference type="PROSITE-ProRule" id="PRU00339"/>
    </source>
</evidence>
<sequence length="772" mass="84435">MQRKSSGWKQAGILSLTAVLLLGQSAGPPISGVSGIAVSEALVTEDDQKAARGKQAMGDNFFAQQRYTEAEAYYRAALALDGSLYDAELGLAKVYVEQKKYDDAEALLKRIYQENPRNLSAIETLAGLYLNSGRLDEALAEYRKGFAWGGGARFQAGAAKILDSQGRTEEAIAALQQGIAAEPQVSDSYQVLGQIYLRRGEYQRAEKLYLDGIQYLKSDSSLYKGLSQVYRALNDYEKATFQLTESLSRHNQDSEAYLMLGDLYSDQGKADMAESQYRQALRWAEDPVVTLGQDRVELAPVKRAELIFKIAQALSGQKQWELAIEADQKALEFDKTRSDIKVHLGQAYAADGQGTEAEKAFAEALAMDPGQPDVLLAAGRYYLGGKRYEAARPLLSQVVQADGRNVEALIALGDTYAGSQRYWQAEDFYRQALALAPKNIVALNRLGAVLRDSGRYEEGLQVFFRLKDLDTAHADAYVGLGDCYYLNGRPAEARSYYEQAFSLDQSDPRVHMGLGYLLLGEGNEGEAKRKFAYAQRLSPSTESLLTKNKAPQGKIEVRPDGGPAPLKVLLDGGVSTDPDGTIVQYDWYLIPGGGQEIAADFTALDGSARAQHLGTGKTLEWLFPSPGQYRLILMVTDDQGAQTRVVHPVAITGGISLRYNGQTVTVDPSAGKIRLESGRVLVPMRLAFELFGATVDYDPATKLITGRLGTREVKLTADSATAWVNGQEQLLDVPARIDEASGRTMIPLRFVAEALGAQVVYSPDTQVVDINR</sequence>
<name>A0A6I3SLT2_HELMO</name>
<feature type="repeat" description="TPR" evidence="1">
    <location>
        <begin position="406"/>
        <end position="439"/>
    </location>
</feature>
<dbReference type="EMBL" id="WNKU01000016">
    <property type="protein sequence ID" value="MTV49904.1"/>
    <property type="molecule type" value="Genomic_DNA"/>
</dbReference>
<protein>
    <submittedName>
        <fullName evidence="3">Tetratricopeptide repeat protein</fullName>
    </submittedName>
</protein>
<evidence type="ECO:0000313" key="4">
    <source>
        <dbReference type="Proteomes" id="UP000430670"/>
    </source>
</evidence>
<keyword evidence="1" id="KW-0802">TPR repeat</keyword>
<feature type="repeat" description="TPR" evidence="1">
    <location>
        <begin position="474"/>
        <end position="507"/>
    </location>
</feature>
<dbReference type="Pfam" id="PF14559">
    <property type="entry name" value="TPR_19"/>
    <property type="match status" value="3"/>
</dbReference>
<dbReference type="InterPro" id="IPR035986">
    <property type="entry name" value="PKD_dom_sf"/>
</dbReference>
<feature type="repeat" description="TPR" evidence="1">
    <location>
        <begin position="254"/>
        <end position="287"/>
    </location>
</feature>
<evidence type="ECO:0000259" key="2">
    <source>
        <dbReference type="SMART" id="SM00089"/>
    </source>
</evidence>
<keyword evidence="4" id="KW-1185">Reference proteome</keyword>